<name>A0A1K0GRH4_9BASI</name>
<reference evidence="3" key="1">
    <citation type="submission" date="2016-04" db="EMBL/GenBank/DDBJ databases">
        <authorList>
            <person name="Evans L.H."/>
            <person name="Alamgir A."/>
            <person name="Owens N."/>
            <person name="Weber N.D."/>
            <person name="Virtaneva K."/>
            <person name="Barbian K."/>
            <person name="Babar A."/>
            <person name="Rosenke K."/>
        </authorList>
    </citation>
    <scope>NUCLEOTIDE SEQUENCE</scope>
    <source>
        <strain evidence="3">UB2112</strain>
    </source>
</reference>
<feature type="compositionally biased region" description="Low complexity" evidence="1">
    <location>
        <begin position="562"/>
        <end position="579"/>
    </location>
</feature>
<evidence type="ECO:0000313" key="4">
    <source>
        <dbReference type="EMBL" id="SYW82357.1"/>
    </source>
</evidence>
<dbReference type="PANTHER" id="PTHR28245:SF1">
    <property type="entry name" value="ARF3-INTERACTING PROTEIN 1"/>
    <property type="match status" value="1"/>
</dbReference>
<evidence type="ECO:0000313" key="6">
    <source>
        <dbReference type="Proteomes" id="UP000658997"/>
    </source>
</evidence>
<feature type="compositionally biased region" description="Polar residues" evidence="1">
    <location>
        <begin position="587"/>
        <end position="598"/>
    </location>
</feature>
<feature type="region of interest" description="Disordered" evidence="1">
    <location>
        <begin position="226"/>
        <end position="264"/>
    </location>
</feature>
<feature type="compositionally biased region" description="Polar residues" evidence="1">
    <location>
        <begin position="837"/>
        <end position="854"/>
    </location>
</feature>
<feature type="region of interest" description="Disordered" evidence="1">
    <location>
        <begin position="298"/>
        <end position="331"/>
    </location>
</feature>
<dbReference type="Pfam" id="PF08616">
    <property type="entry name" value="SPA"/>
    <property type="match status" value="1"/>
</dbReference>
<dbReference type="Pfam" id="PF07792">
    <property type="entry name" value="Afi1"/>
    <property type="match status" value="1"/>
</dbReference>
<reference evidence="5" key="2">
    <citation type="submission" date="2016-04" db="EMBL/GenBank/DDBJ databases">
        <authorList>
            <person name="Guldener U."/>
            <person name="Guldener U."/>
        </authorList>
    </citation>
    <scope>NUCLEOTIDE SEQUENCE [LARGE SCALE GENOMIC DNA]</scope>
    <source>
        <strain evidence="5">UB2112</strain>
    </source>
</reference>
<gene>
    <name evidence="4" type="ORF">UBRO2_04479</name>
    <name evidence="3" type="ORF">UBRO_05073</name>
</gene>
<dbReference type="Proteomes" id="UP000179920">
    <property type="component" value="Chromosome VIII"/>
</dbReference>
<proteinExistence type="predicted"/>
<evidence type="ECO:0000313" key="5">
    <source>
        <dbReference type="Proteomes" id="UP000179920"/>
    </source>
</evidence>
<evidence type="ECO:0000256" key="1">
    <source>
        <dbReference type="SAM" id="MobiDB-lite"/>
    </source>
</evidence>
<dbReference type="EMBL" id="ULHB01000105">
    <property type="protein sequence ID" value="SYW82357.1"/>
    <property type="molecule type" value="Genomic_DNA"/>
</dbReference>
<sequence>MSITDARDGTAAAEPTAAIATATNKSGSGYCAFCMLAEFDIDRGSTLSHQYPAPTDYDEHMLAELMLPDGVHARTEDWTFFFLKPPGTQRPALRDAAEDDATSQSHASTVPSSWLSHDLTYVINLVRTKHDNSVRRGAMVKAMAIGTRHPFIEIFKPALLLALDDYFKEPGLDCLARLYESINRLDLSAAPSFSRAEKLVLRGSDRRDLFEERFVAASRNELEANAAATTGTAAMSTASTAAPTTPSEEIETAHSSPSSVGEVEMIRCRTDSTSTFSSETKSLKKKLSAASLRPALGARRASSANSVAGMTGSQGRRSISTSTSPLPGAKPRDTHFFDAVLTYRSVPLPIRVPLTTFPEEVGEYSLIKLIQTFSGPQSTPTGPIHPHLHTNGPLTHQIIVLFNALVTQKRVIFLGYGQPANLVSSYVLAACALGSGCGVVLQGFAARAFPYTNLLNLDDLEKVPGYIAGVTNPRFEDLHAWDLLLNVETGRIQVAKDIAPAAPPASGPSQSLLRSATMPREGVGAASASTTFGSVSSATSHDLKAAADAELAQFGALPTNASGTVSSSSMPSKGSSLGGASARDRSNTAQQDARGDPSNTLFMEELQNAIAAHFGERFIRSRVQEYVSLFVQRVARHEEYFYGRTSLAPTCQPFLNGQLGSGPVYVDRDAEMREIISNQMRIEGFRSTIAYHLLAEELQKYGGYTQAIRNFDVAHQIGRLRRARKLLPGESDLIFEMIAKSVVTHDQIMEVLALLPPHTGGLLPLALGLFHPSQAARDAVVDFFLRLCRDSVGRKFVQSMHTFQRLAFARLAQERAQVEMKTAQAGGAEVQEISLRGSTQAPASGSLPSSQTVDTDGYGEMRSPTDRTSYSTPAAPESEHAGDASKASADEPSYMSSLRNMSHPFKSFGPAKETAWTSSKKTAEAEAVAQSHAGA</sequence>
<dbReference type="InterPro" id="IPR037516">
    <property type="entry name" value="Tripartite_DENN"/>
</dbReference>
<dbReference type="GO" id="GO:0051666">
    <property type="term" value="P:actin cortical patch localization"/>
    <property type="evidence" value="ECO:0007669"/>
    <property type="project" value="TreeGrafter"/>
</dbReference>
<feature type="region of interest" description="Disordered" evidence="1">
    <location>
        <begin position="561"/>
        <end position="598"/>
    </location>
</feature>
<evidence type="ECO:0000259" key="2">
    <source>
        <dbReference type="PROSITE" id="PS50211"/>
    </source>
</evidence>
<dbReference type="InterPro" id="IPR052809">
    <property type="entry name" value="Actin_polarity_regulatory"/>
</dbReference>
<dbReference type="EMBL" id="LT558124">
    <property type="protein sequence ID" value="SAM82689.1"/>
    <property type="molecule type" value="Genomic_DNA"/>
</dbReference>
<accession>A0A1K0GRH4</accession>
<reference evidence="4" key="3">
    <citation type="submission" date="2018-08" db="EMBL/GenBank/DDBJ databases">
        <authorList>
            <person name="Guldener U."/>
        </authorList>
    </citation>
    <scope>NUCLEOTIDE SEQUENCE</scope>
    <source>
        <strain evidence="4">UB2</strain>
    </source>
</reference>
<feature type="compositionally biased region" description="Polar residues" evidence="1">
    <location>
        <begin position="302"/>
        <end position="325"/>
    </location>
</feature>
<keyword evidence="6" id="KW-1185">Reference proteome</keyword>
<dbReference type="PANTHER" id="PTHR28245">
    <property type="entry name" value="ARF3-INTERACTING PROTEIN 1"/>
    <property type="match status" value="1"/>
</dbReference>
<dbReference type="GO" id="GO:0005886">
    <property type="term" value="C:plasma membrane"/>
    <property type="evidence" value="ECO:0007669"/>
    <property type="project" value="TreeGrafter"/>
</dbReference>
<evidence type="ECO:0000313" key="3">
    <source>
        <dbReference type="EMBL" id="SAM82689.1"/>
    </source>
</evidence>
<dbReference type="PROSITE" id="PS50211">
    <property type="entry name" value="DENN"/>
    <property type="match status" value="1"/>
</dbReference>
<organism evidence="3 5">
    <name type="scientific">Ustilago bromivora</name>
    <dbReference type="NCBI Taxonomy" id="307758"/>
    <lineage>
        <taxon>Eukaryota</taxon>
        <taxon>Fungi</taxon>
        <taxon>Dikarya</taxon>
        <taxon>Basidiomycota</taxon>
        <taxon>Ustilaginomycotina</taxon>
        <taxon>Ustilaginomycetes</taxon>
        <taxon>Ustilaginales</taxon>
        <taxon>Ustilaginaceae</taxon>
        <taxon>Ustilago</taxon>
    </lineage>
</organism>
<feature type="compositionally biased region" description="Low complexity" evidence="1">
    <location>
        <begin position="226"/>
        <end position="247"/>
    </location>
</feature>
<dbReference type="Proteomes" id="UP000658997">
    <property type="component" value="Unassembled WGS sequence"/>
</dbReference>
<feature type="domain" description="UDENN" evidence="2">
    <location>
        <begin position="32"/>
        <end position="643"/>
    </location>
</feature>
<dbReference type="AlphaFoldDB" id="A0A1K0GRH4"/>
<protein>
    <recommendedName>
        <fullName evidence="2">UDENN domain-containing protein</fullName>
    </recommendedName>
</protein>
<feature type="region of interest" description="Disordered" evidence="1">
    <location>
        <begin position="837"/>
        <end position="935"/>
    </location>
</feature>
<dbReference type="OrthoDB" id="66409at2759"/>
<dbReference type="InterPro" id="IPR012860">
    <property type="entry name" value="Afi1_N"/>
</dbReference>